<dbReference type="eggNOG" id="ENOG502QQ4J">
    <property type="taxonomic scope" value="Eukaryota"/>
</dbReference>
<feature type="compositionally biased region" description="Low complexity" evidence="1">
    <location>
        <begin position="12"/>
        <end position="26"/>
    </location>
</feature>
<feature type="region of interest" description="Disordered" evidence="1">
    <location>
        <begin position="445"/>
        <end position="471"/>
    </location>
</feature>
<name>R0IEB7_9BRAS</name>
<dbReference type="AlphaFoldDB" id="R0IEB7"/>
<feature type="region of interest" description="Disordered" evidence="1">
    <location>
        <begin position="12"/>
        <end position="319"/>
    </location>
</feature>
<feature type="region of interest" description="Disordered" evidence="1">
    <location>
        <begin position="346"/>
        <end position="403"/>
    </location>
</feature>
<feature type="compositionally biased region" description="Basic and acidic residues" evidence="1">
    <location>
        <begin position="103"/>
        <end position="126"/>
    </location>
</feature>
<sequence length="518" mass="57263">MPPFRFYIPFFSSNSPSRLSSGTSSSPSPPPTPSPSTRPPFRPAGIAQPSKPETKPKATPSLSRVRSNGAAIAAALSASPSRGTATPTRLAKPTTQQLGSPSKKLESPRKEEKKVTMKEKPSRDTENVVSEKINPVTEKPPIARPEENLERKETDAVQEQRKKTEAEKQAVQEKKKALPEGSGEKKSAADQGQQKRKEIEKLAVQERKEVLHDGGREKSEADQGQQKRNEKEKLALQETKRALQTAGREDTTLSKSTRHMAAASGAPRDLPERETKTQNRTEIHTDGDHQKTKVASTSNTGNPRVTNGQGSSSMSKKIKEDIKDGISKLTWGKSNGDEKSVNVYTLTGENRGATMGISSEKDKKDGEVHIRRGYRSNPDESPNTTATEPEGGRNPKDYDEEKEEARFRAYINGNTQGINNSIIVESSVSENDPGVHMSLTFEKSMKEIINPPEKNVTEKRPETEKVTEKVRNEPRVRRRCLRGLLAESSESEPGNPLKSRRHGCRFTCKDKDIENTSK</sequence>
<feature type="compositionally biased region" description="Basic and acidic residues" evidence="1">
    <location>
        <begin position="269"/>
        <end position="291"/>
    </location>
</feature>
<dbReference type="Proteomes" id="UP000029121">
    <property type="component" value="Unassembled WGS sequence"/>
</dbReference>
<dbReference type="PANTHER" id="PTHR33472:SF23">
    <property type="entry name" value="OXIDOREDUCTASES, ACTING ON NADH OR NADPH"/>
    <property type="match status" value="1"/>
</dbReference>
<evidence type="ECO:0000256" key="1">
    <source>
        <dbReference type="SAM" id="MobiDB-lite"/>
    </source>
</evidence>
<feature type="compositionally biased region" description="Basic and acidic residues" evidence="1">
    <location>
        <begin position="359"/>
        <end position="370"/>
    </location>
</feature>
<feature type="compositionally biased region" description="Pro residues" evidence="1">
    <location>
        <begin position="27"/>
        <end position="42"/>
    </location>
</feature>
<feature type="compositionally biased region" description="Basic and acidic residues" evidence="1">
    <location>
        <begin position="390"/>
        <end position="403"/>
    </location>
</feature>
<accession>R0IEB7</accession>
<dbReference type="PANTHER" id="PTHR33472">
    <property type="entry name" value="OS01G0106600 PROTEIN"/>
    <property type="match status" value="1"/>
</dbReference>
<organism evidence="2 3">
    <name type="scientific">Capsella rubella</name>
    <dbReference type="NCBI Taxonomy" id="81985"/>
    <lineage>
        <taxon>Eukaryota</taxon>
        <taxon>Viridiplantae</taxon>
        <taxon>Streptophyta</taxon>
        <taxon>Embryophyta</taxon>
        <taxon>Tracheophyta</taxon>
        <taxon>Spermatophyta</taxon>
        <taxon>Magnoliopsida</taxon>
        <taxon>eudicotyledons</taxon>
        <taxon>Gunneridae</taxon>
        <taxon>Pentapetalae</taxon>
        <taxon>rosids</taxon>
        <taxon>malvids</taxon>
        <taxon>Brassicales</taxon>
        <taxon>Brassicaceae</taxon>
        <taxon>Camelineae</taxon>
        <taxon>Capsella</taxon>
    </lineage>
</organism>
<evidence type="ECO:0000313" key="3">
    <source>
        <dbReference type="Proteomes" id="UP000029121"/>
    </source>
</evidence>
<dbReference type="EMBL" id="KB870806">
    <property type="protein sequence ID" value="EOA35043.1"/>
    <property type="molecule type" value="Genomic_DNA"/>
</dbReference>
<dbReference type="KEGG" id="crb:17894742"/>
<gene>
    <name evidence="2" type="ORF">CARUB_v10020148mg</name>
</gene>
<dbReference type="STRING" id="81985.R0IEB7"/>
<feature type="compositionally biased region" description="Low complexity" evidence="1">
    <location>
        <begin position="67"/>
        <end position="81"/>
    </location>
</feature>
<feature type="compositionally biased region" description="Basic and acidic residues" evidence="1">
    <location>
        <begin position="144"/>
        <end position="252"/>
    </location>
</feature>
<reference evidence="3" key="1">
    <citation type="journal article" date="2013" name="Nat. Genet.">
        <title>The Capsella rubella genome and the genomic consequences of rapid mating system evolution.</title>
        <authorList>
            <person name="Slotte T."/>
            <person name="Hazzouri K.M."/>
            <person name="Agren J.A."/>
            <person name="Koenig D."/>
            <person name="Maumus F."/>
            <person name="Guo Y.L."/>
            <person name="Steige K."/>
            <person name="Platts A.E."/>
            <person name="Escobar J.S."/>
            <person name="Newman L.K."/>
            <person name="Wang W."/>
            <person name="Mandakova T."/>
            <person name="Vello E."/>
            <person name="Smith L.M."/>
            <person name="Henz S.R."/>
            <person name="Steffen J."/>
            <person name="Takuno S."/>
            <person name="Brandvain Y."/>
            <person name="Coop G."/>
            <person name="Andolfatto P."/>
            <person name="Hu T.T."/>
            <person name="Blanchette M."/>
            <person name="Clark R.M."/>
            <person name="Quesneville H."/>
            <person name="Nordborg M."/>
            <person name="Gaut B.S."/>
            <person name="Lysak M.A."/>
            <person name="Jenkins J."/>
            <person name="Grimwood J."/>
            <person name="Chapman J."/>
            <person name="Prochnik S."/>
            <person name="Shu S."/>
            <person name="Rokhsar D."/>
            <person name="Schmutz J."/>
            <person name="Weigel D."/>
            <person name="Wright S.I."/>
        </authorList>
    </citation>
    <scope>NUCLEOTIDE SEQUENCE [LARGE SCALE GENOMIC DNA]</scope>
    <source>
        <strain evidence="3">cv. Monte Gargano</strain>
    </source>
</reference>
<protein>
    <submittedName>
        <fullName evidence="2">Uncharacterized protein</fullName>
    </submittedName>
</protein>
<evidence type="ECO:0000313" key="2">
    <source>
        <dbReference type="EMBL" id="EOA35043.1"/>
    </source>
</evidence>
<keyword evidence="3" id="KW-1185">Reference proteome</keyword>
<feature type="compositionally biased region" description="Polar residues" evidence="1">
    <location>
        <begin position="293"/>
        <end position="315"/>
    </location>
</feature>
<feature type="compositionally biased region" description="Polar residues" evidence="1">
    <location>
        <begin position="82"/>
        <end position="100"/>
    </location>
</feature>
<feature type="compositionally biased region" description="Basic and acidic residues" evidence="1">
    <location>
        <begin position="455"/>
        <end position="471"/>
    </location>
</feature>
<dbReference type="OrthoDB" id="1709592at2759"/>
<proteinExistence type="predicted"/>